<proteinExistence type="predicted"/>
<reference evidence="1 2" key="1">
    <citation type="journal article" date="2014" name="Science">
        <title>Plant genetics. Early allopolyploid evolution in the post-Neolithic Brassica napus oilseed genome.</title>
        <authorList>
            <person name="Chalhoub B."/>
            <person name="Denoeud F."/>
            <person name="Liu S."/>
            <person name="Parkin I.A."/>
            <person name="Tang H."/>
            <person name="Wang X."/>
            <person name="Chiquet J."/>
            <person name="Belcram H."/>
            <person name="Tong C."/>
            <person name="Samans B."/>
            <person name="Correa M."/>
            <person name="Da Silva C."/>
            <person name="Just J."/>
            <person name="Falentin C."/>
            <person name="Koh C.S."/>
            <person name="Le Clainche I."/>
            <person name="Bernard M."/>
            <person name="Bento P."/>
            <person name="Noel B."/>
            <person name="Labadie K."/>
            <person name="Alberti A."/>
            <person name="Charles M."/>
            <person name="Arnaud D."/>
            <person name="Guo H."/>
            <person name="Daviaud C."/>
            <person name="Alamery S."/>
            <person name="Jabbari K."/>
            <person name="Zhao M."/>
            <person name="Edger P.P."/>
            <person name="Chelaifa H."/>
            <person name="Tack D."/>
            <person name="Lassalle G."/>
            <person name="Mestiri I."/>
            <person name="Schnel N."/>
            <person name="Le Paslier M.C."/>
            <person name="Fan G."/>
            <person name="Renault V."/>
            <person name="Bayer P.E."/>
            <person name="Golicz A.A."/>
            <person name="Manoli S."/>
            <person name="Lee T.H."/>
            <person name="Thi V.H."/>
            <person name="Chalabi S."/>
            <person name="Hu Q."/>
            <person name="Fan C."/>
            <person name="Tollenaere R."/>
            <person name="Lu Y."/>
            <person name="Battail C."/>
            <person name="Shen J."/>
            <person name="Sidebottom C.H."/>
            <person name="Wang X."/>
            <person name="Canaguier A."/>
            <person name="Chauveau A."/>
            <person name="Berard A."/>
            <person name="Deniot G."/>
            <person name="Guan M."/>
            <person name="Liu Z."/>
            <person name="Sun F."/>
            <person name="Lim Y.P."/>
            <person name="Lyons E."/>
            <person name="Town C.D."/>
            <person name="Bancroft I."/>
            <person name="Wang X."/>
            <person name="Meng J."/>
            <person name="Ma J."/>
            <person name="Pires J.C."/>
            <person name="King G.J."/>
            <person name="Brunel D."/>
            <person name="Delourme R."/>
            <person name="Renard M."/>
            <person name="Aury J.M."/>
            <person name="Adams K.L."/>
            <person name="Batley J."/>
            <person name="Snowdon R.J."/>
            <person name="Tost J."/>
            <person name="Edwards D."/>
            <person name="Zhou Y."/>
            <person name="Hua W."/>
            <person name="Sharpe A.G."/>
            <person name="Paterson A.H."/>
            <person name="Guan C."/>
            <person name="Wincker P."/>
        </authorList>
    </citation>
    <scope>NUCLEOTIDE SEQUENCE [LARGE SCALE GENOMIC DNA]</scope>
    <source>
        <strain evidence="2">cv. Darmor-bzh</strain>
    </source>
</reference>
<evidence type="ECO:0000313" key="1">
    <source>
        <dbReference type="EMBL" id="CDY46736.1"/>
    </source>
</evidence>
<gene>
    <name evidence="1" type="primary">BnaCnng14390D</name>
    <name evidence="1" type="ORF">GSBRNA2T00086053001</name>
</gene>
<accession>A0A078IA35</accession>
<organism evidence="1 2">
    <name type="scientific">Brassica napus</name>
    <name type="common">Rape</name>
    <dbReference type="NCBI Taxonomy" id="3708"/>
    <lineage>
        <taxon>Eukaryota</taxon>
        <taxon>Viridiplantae</taxon>
        <taxon>Streptophyta</taxon>
        <taxon>Embryophyta</taxon>
        <taxon>Tracheophyta</taxon>
        <taxon>Spermatophyta</taxon>
        <taxon>Magnoliopsida</taxon>
        <taxon>eudicotyledons</taxon>
        <taxon>Gunneridae</taxon>
        <taxon>Pentapetalae</taxon>
        <taxon>rosids</taxon>
        <taxon>malvids</taxon>
        <taxon>Brassicales</taxon>
        <taxon>Brassicaceae</taxon>
        <taxon>Brassiceae</taxon>
        <taxon>Brassica</taxon>
    </lineage>
</organism>
<sequence>MSCLTEESDGFDYPGGIEVTYSLHRLMHFNCEGKNPRYAYPQLVKLYAKLGVHRSLGGKEPKVL</sequence>
<dbReference type="Proteomes" id="UP000028999">
    <property type="component" value="Unassembled WGS sequence"/>
</dbReference>
<dbReference type="EMBL" id="LK032683">
    <property type="protein sequence ID" value="CDY46736.1"/>
    <property type="molecule type" value="Genomic_DNA"/>
</dbReference>
<protein>
    <submittedName>
        <fullName evidence="1">BnaCnng14390D protein</fullName>
    </submittedName>
</protein>
<evidence type="ECO:0000313" key="2">
    <source>
        <dbReference type="Proteomes" id="UP000028999"/>
    </source>
</evidence>
<dbReference type="PaxDb" id="3708-A0A078IA35"/>
<keyword evidence="2" id="KW-1185">Reference proteome</keyword>
<name>A0A078IA35_BRANA</name>
<dbReference type="Gramene" id="CDY46736">
    <property type="protein sequence ID" value="CDY46736"/>
    <property type="gene ID" value="GSBRNA2T00086053001"/>
</dbReference>
<dbReference type="AlphaFoldDB" id="A0A078IA35"/>